<name>A0A7S1CBY3_9STRA</name>
<dbReference type="Pfam" id="PF05351">
    <property type="entry name" value="GMP_PDE_delta"/>
    <property type="match status" value="1"/>
</dbReference>
<feature type="compositionally biased region" description="Basic and acidic residues" evidence="5">
    <location>
        <begin position="218"/>
        <end position="243"/>
    </location>
</feature>
<dbReference type="InterPro" id="IPR014756">
    <property type="entry name" value="Ig_E-set"/>
</dbReference>
<evidence type="ECO:0000256" key="4">
    <source>
        <dbReference type="ARBA" id="ARBA00023121"/>
    </source>
</evidence>
<dbReference type="PANTHER" id="PTHR12951:SF1">
    <property type="entry name" value="PROTEIN UNC-119 HOMOLOG"/>
    <property type="match status" value="1"/>
</dbReference>
<dbReference type="InterPro" id="IPR008015">
    <property type="entry name" value="PDED_dom"/>
</dbReference>
<dbReference type="AlphaFoldDB" id="A0A7S1CBY3"/>
<evidence type="ECO:0000259" key="6">
    <source>
        <dbReference type="Pfam" id="PF05351"/>
    </source>
</evidence>
<dbReference type="GO" id="GO:0042953">
    <property type="term" value="P:lipoprotein transport"/>
    <property type="evidence" value="ECO:0007669"/>
    <property type="project" value="TreeGrafter"/>
</dbReference>
<feature type="compositionally biased region" description="Gly residues" evidence="5">
    <location>
        <begin position="206"/>
        <end position="217"/>
    </location>
</feature>
<dbReference type="GO" id="GO:0005929">
    <property type="term" value="C:cilium"/>
    <property type="evidence" value="ECO:0007669"/>
    <property type="project" value="TreeGrafter"/>
</dbReference>
<feature type="region of interest" description="Disordered" evidence="5">
    <location>
        <begin position="197"/>
        <end position="243"/>
    </location>
</feature>
<sequence>MADGEGPSIDDVLALKAPTPSFLCPLSANTYDIVFKEFEVSDYGSKRVIFRVGGDDSGAPPPDFDYGADFDEDQLRTIKYDFSTDILRLPVIATKLIFSVGDQEVRDFLMVERHYFRDRLIKSFEFSFPFCIPNTTNTWEAVYDVPPLDKDLTMDIVKSPYEVVSDSFYFVEGKLIMHNKALYRYFVPDDDEATLVATSTRDAPASGGGAGGGGGGESEGKAAEGKEEEGGGKEEEGGGKYDD</sequence>
<dbReference type="FunFam" id="2.70.50.40:FF:000003">
    <property type="entry name" value="UNC119 homologue, putative"/>
    <property type="match status" value="1"/>
</dbReference>
<evidence type="ECO:0000256" key="3">
    <source>
        <dbReference type="ARBA" id="ARBA00022927"/>
    </source>
</evidence>
<feature type="domain" description="GMP phosphodiesterase delta subunit" evidence="6">
    <location>
        <begin position="28"/>
        <end position="185"/>
    </location>
</feature>
<keyword evidence="4" id="KW-0446">Lipid-binding</keyword>
<dbReference type="PANTHER" id="PTHR12951">
    <property type="entry name" value="RETINAL PROTEIN 4"/>
    <property type="match status" value="1"/>
</dbReference>
<reference evidence="7" key="1">
    <citation type="submission" date="2021-01" db="EMBL/GenBank/DDBJ databases">
        <authorList>
            <person name="Corre E."/>
            <person name="Pelletier E."/>
            <person name="Niang G."/>
            <person name="Scheremetjew M."/>
            <person name="Finn R."/>
            <person name="Kale V."/>
            <person name="Holt S."/>
            <person name="Cochrane G."/>
            <person name="Meng A."/>
            <person name="Brown T."/>
            <person name="Cohen L."/>
        </authorList>
    </citation>
    <scope>NUCLEOTIDE SEQUENCE</scope>
    <source>
        <strain evidence="7">Ms1</strain>
    </source>
</reference>
<keyword evidence="2" id="KW-0813">Transport</keyword>
<proteinExistence type="inferred from homology"/>
<evidence type="ECO:0000313" key="7">
    <source>
        <dbReference type="EMBL" id="CAD8915243.1"/>
    </source>
</evidence>
<comment type="similarity">
    <text evidence="1">Belongs to the PDE6D/unc-119 family.</text>
</comment>
<dbReference type="Gene3D" id="2.70.50.40">
    <property type="entry name" value="GMP phosphodiesterase, delta subunit"/>
    <property type="match status" value="1"/>
</dbReference>
<dbReference type="GO" id="GO:0008289">
    <property type="term" value="F:lipid binding"/>
    <property type="evidence" value="ECO:0007669"/>
    <property type="project" value="UniProtKB-KW"/>
</dbReference>
<organism evidence="7">
    <name type="scientific">Bicosoecida sp. CB-2014</name>
    <dbReference type="NCBI Taxonomy" id="1486930"/>
    <lineage>
        <taxon>Eukaryota</taxon>
        <taxon>Sar</taxon>
        <taxon>Stramenopiles</taxon>
        <taxon>Bigyra</taxon>
        <taxon>Opalozoa</taxon>
        <taxon>Bicosoecida</taxon>
    </lineage>
</organism>
<dbReference type="InterPro" id="IPR037036">
    <property type="entry name" value="PDED_dom_sf"/>
</dbReference>
<evidence type="ECO:0000256" key="2">
    <source>
        <dbReference type="ARBA" id="ARBA00022448"/>
    </source>
</evidence>
<accession>A0A7S1CBY3</accession>
<keyword evidence="3" id="KW-0653">Protein transport</keyword>
<protein>
    <recommendedName>
        <fullName evidence="6">GMP phosphodiesterase delta subunit domain-containing protein</fullName>
    </recommendedName>
</protein>
<evidence type="ECO:0000256" key="5">
    <source>
        <dbReference type="SAM" id="MobiDB-lite"/>
    </source>
</evidence>
<dbReference type="EMBL" id="HBFS01012352">
    <property type="protein sequence ID" value="CAD8915243.1"/>
    <property type="molecule type" value="Transcribed_RNA"/>
</dbReference>
<dbReference type="InterPro" id="IPR051519">
    <property type="entry name" value="PDE6D_unc-119_myristoyl-bd"/>
</dbReference>
<dbReference type="GO" id="GO:0060271">
    <property type="term" value="P:cilium assembly"/>
    <property type="evidence" value="ECO:0007669"/>
    <property type="project" value="TreeGrafter"/>
</dbReference>
<evidence type="ECO:0000256" key="1">
    <source>
        <dbReference type="ARBA" id="ARBA00008102"/>
    </source>
</evidence>
<gene>
    <name evidence="7" type="ORF">BSP0115_LOCUS8500</name>
</gene>
<dbReference type="SUPFAM" id="SSF81296">
    <property type="entry name" value="E set domains"/>
    <property type="match status" value="1"/>
</dbReference>